<dbReference type="InterPro" id="IPR017439">
    <property type="entry name" value="Amidohydrolase"/>
</dbReference>
<evidence type="ECO:0000256" key="2">
    <source>
        <dbReference type="SAM" id="SignalP"/>
    </source>
</evidence>
<evidence type="ECO:0000256" key="1">
    <source>
        <dbReference type="ARBA" id="ARBA00022801"/>
    </source>
</evidence>
<reference evidence="5" key="1">
    <citation type="journal article" date="2019" name="Int. J. Syst. Evol. Microbiol.">
        <title>The Global Catalogue of Microorganisms (GCM) 10K type strain sequencing project: providing services to taxonomists for standard genome sequencing and annotation.</title>
        <authorList>
            <consortium name="The Broad Institute Genomics Platform"/>
            <consortium name="The Broad Institute Genome Sequencing Center for Infectious Disease"/>
            <person name="Wu L."/>
            <person name="Ma J."/>
        </authorList>
    </citation>
    <scope>NUCLEOTIDE SEQUENCE [LARGE SCALE GENOMIC DNA]</scope>
    <source>
        <strain evidence="5">KCTC 42644</strain>
    </source>
</reference>
<dbReference type="Pfam" id="PF07687">
    <property type="entry name" value="M20_dimer"/>
    <property type="match status" value="1"/>
</dbReference>
<dbReference type="RefSeq" id="WP_380860518.1">
    <property type="nucleotide sequence ID" value="NZ_JBHRXV010000008.1"/>
</dbReference>
<dbReference type="Proteomes" id="UP001595615">
    <property type="component" value="Unassembled WGS sequence"/>
</dbReference>
<dbReference type="InterPro" id="IPR002933">
    <property type="entry name" value="Peptidase_M20"/>
</dbReference>
<proteinExistence type="predicted"/>
<name>A0ABV7XAJ4_9SPHN</name>
<evidence type="ECO:0000313" key="4">
    <source>
        <dbReference type="EMBL" id="MFC3712841.1"/>
    </source>
</evidence>
<evidence type="ECO:0000259" key="3">
    <source>
        <dbReference type="Pfam" id="PF07687"/>
    </source>
</evidence>
<accession>A0ABV7XAJ4</accession>
<keyword evidence="2" id="KW-0732">Signal</keyword>
<dbReference type="PANTHER" id="PTHR11014:SF63">
    <property type="entry name" value="METALLOPEPTIDASE, PUTATIVE (AFU_ORTHOLOGUE AFUA_6G09600)-RELATED"/>
    <property type="match status" value="1"/>
</dbReference>
<gene>
    <name evidence="4" type="ORF">ACFOMD_09685</name>
</gene>
<dbReference type="Gene3D" id="3.40.630.10">
    <property type="entry name" value="Zn peptidases"/>
    <property type="match status" value="1"/>
</dbReference>
<feature type="signal peptide" evidence="2">
    <location>
        <begin position="1"/>
        <end position="19"/>
    </location>
</feature>
<dbReference type="InterPro" id="IPR036264">
    <property type="entry name" value="Bact_exopeptidase_dim_dom"/>
</dbReference>
<dbReference type="PIRSF" id="PIRSF005962">
    <property type="entry name" value="Pept_M20D_amidohydro"/>
    <property type="match status" value="1"/>
</dbReference>
<dbReference type="Pfam" id="PF01546">
    <property type="entry name" value="Peptidase_M20"/>
    <property type="match status" value="1"/>
</dbReference>
<sequence length="461" mass="48992">MRWKLAPLLCLALAGGASAADLVLPAPSDSTYLLNVYRDLHQHPELSFQEVRTAARLAAEARQLGFTVTTGVGKTGVVAVLENGPGPVVMIRADMDALPVQEETGLSFASKATATGPDGQTVPVMHACGHDLHMAAWVGTARRLVADRASWSGTLVMIGQPAEERGGGALAMLNDGLYERFPKPDYVLALHSHAALPAGMIAYSHGYALANVDSVDLDIRGIGGHGAYPQVAKDPIMLASRTVVALQELAAKESQQHDTPAVISVGSIHGGSKHNIIPDEVRLQLTVRSYGDESRARLLDGIRRIALGEAQAAGFPQDRMPVMTVGDDFTPATYNTDRLTRHIGDLFAERFGKDKVILQPAVMGGEDFSEYYRADTSIESLIFWLGAVDPVEWRAVKGNPSKLPAQHSSRFAPDAAPTIAMGVEAMSSAALGLFGRDAKPLPPATLVMKGSRKRGALSAGK</sequence>
<organism evidence="4 5">
    <name type="scientific">Sphingoaurantiacus capsulatus</name>
    <dbReference type="NCBI Taxonomy" id="1771310"/>
    <lineage>
        <taxon>Bacteria</taxon>
        <taxon>Pseudomonadati</taxon>
        <taxon>Pseudomonadota</taxon>
        <taxon>Alphaproteobacteria</taxon>
        <taxon>Sphingomonadales</taxon>
        <taxon>Sphingosinicellaceae</taxon>
        <taxon>Sphingoaurantiacus</taxon>
    </lineage>
</organism>
<feature type="chain" id="PRO_5045141113" evidence="2">
    <location>
        <begin position="20"/>
        <end position="461"/>
    </location>
</feature>
<evidence type="ECO:0000313" key="5">
    <source>
        <dbReference type="Proteomes" id="UP001595615"/>
    </source>
</evidence>
<dbReference type="InterPro" id="IPR011650">
    <property type="entry name" value="Peptidase_M20_dimer"/>
</dbReference>
<protein>
    <submittedName>
        <fullName evidence="4">Amidohydrolase</fullName>
    </submittedName>
</protein>
<dbReference type="NCBIfam" id="TIGR01891">
    <property type="entry name" value="amidohydrolases"/>
    <property type="match status" value="1"/>
</dbReference>
<feature type="domain" description="Peptidase M20 dimerisation" evidence="3">
    <location>
        <begin position="209"/>
        <end position="306"/>
    </location>
</feature>
<dbReference type="PANTHER" id="PTHR11014">
    <property type="entry name" value="PEPTIDASE M20 FAMILY MEMBER"/>
    <property type="match status" value="1"/>
</dbReference>
<keyword evidence="1" id="KW-0378">Hydrolase</keyword>
<comment type="caution">
    <text evidence="4">The sequence shown here is derived from an EMBL/GenBank/DDBJ whole genome shotgun (WGS) entry which is preliminary data.</text>
</comment>
<dbReference type="Gene3D" id="3.30.70.360">
    <property type="match status" value="1"/>
</dbReference>
<dbReference type="SUPFAM" id="SSF55031">
    <property type="entry name" value="Bacterial exopeptidase dimerisation domain"/>
    <property type="match status" value="1"/>
</dbReference>
<dbReference type="SUPFAM" id="SSF53187">
    <property type="entry name" value="Zn-dependent exopeptidases"/>
    <property type="match status" value="1"/>
</dbReference>
<dbReference type="EMBL" id="JBHRXV010000008">
    <property type="protein sequence ID" value="MFC3712841.1"/>
    <property type="molecule type" value="Genomic_DNA"/>
</dbReference>
<keyword evidence="5" id="KW-1185">Reference proteome</keyword>